<dbReference type="InterPro" id="IPR007110">
    <property type="entry name" value="Ig-like_dom"/>
</dbReference>
<feature type="compositionally biased region" description="Polar residues" evidence="2">
    <location>
        <begin position="1244"/>
        <end position="1254"/>
    </location>
</feature>
<dbReference type="PANTHER" id="PTHR13817:SF167">
    <property type="entry name" value="MYOMESIN AND MYOSIN BINDING PROTEIN"/>
    <property type="match status" value="1"/>
</dbReference>
<feature type="compositionally biased region" description="Basic residues" evidence="2">
    <location>
        <begin position="1301"/>
        <end position="1315"/>
    </location>
</feature>
<feature type="region of interest" description="Disordered" evidence="2">
    <location>
        <begin position="890"/>
        <end position="952"/>
    </location>
</feature>
<dbReference type="SMART" id="SM00408">
    <property type="entry name" value="IGc2"/>
    <property type="match status" value="2"/>
</dbReference>
<dbReference type="GO" id="GO:0030154">
    <property type="term" value="P:cell differentiation"/>
    <property type="evidence" value="ECO:0007669"/>
    <property type="project" value="UniProtKB-ARBA"/>
</dbReference>
<sequence length="1470" mass="163288">MGNQQGKLQHQTQSGRPKKAVHWKSAERPSPPGRPILIPISDQQPDVVCLRWERPRLDGGSPITGYIVEHRRMGSPHWVKSTPVPVSNCDVAISGMEPGWRYQFRVFAENVVGRSDPSELSDILTVTLQRNAISVPRFVDELQDMHAVEDERVEFRVKFIGQPPPEISWFKDGYEIFSSRRTKIVNDNDASVLIIHQVALTDEGEIKCTATNRAGHVATRAKLFVQAPPKIRLPRTYEDGLIVEAEEVLRLKVGIAGQPLPQITWMHEGEMVQNGGRFEITNTDKNSMLKIENVHRDDRGEYSVKASNRLGEDVASFLVTVTARPNPPGKVRLNMSFGKSATLSWTAPVDDGGCKIGNYIVEYFRIGWNVWLKAVTTRSLSTTLHDLIEGSEYKFRVKAENPYGVSEPSEESEILFLPDPKRGITKPTSQIQINEDKPVPPRRKTLSPQRPTADAATETLGHFSPKTGRKLKPQVFDSEDLHREMSYGTSVRKSPSPFTAKDSVNNNKPTTGNAPNNLTLNIEAAIERESRSPERSPKTQKKSIFLPGILKAKETPTSATTPAPKTAPVAENSKIMDFMKPRNRSLSPPPDSAKTSKNGNTAATTTALQRSSEPVKLGSSQNATRFTGLQALSPAARNAPALAIAIATSSLSKENDVKAVGNGVPKSAANNGTNGRAALPNPTIEISAPPKLIVTTAAPSPPTTPKTVTVTSASMATATPTENSQTMASQNPTRKLSNADKHDEVHTSNEFMLVVFDKNSKVKDKDKQDSFELDLEDAIQPPPISISAPDLALLEYTSTLHTFPIRRSVSSTELLYERAMARFYEAVELEEAEKARKLKISQDKIAAPTNVRKRLGSMTEAERLSFEKRSEMRRQSADIAHDIKSSALHKWNSKENISDMKPLSRTMPQMYQKRQESQESGEVSDDYQTRSELNRDDSYDLGSDYTESTASSDVDSIEKFKMELMARTHSPSPRELETYHPRNMSAGVFTPYRAPTPDEAALVLTRPVPLPSPDFVPKPILKRPSYENVLQANTTNTVVEPAASTASNVKPETAPSDKLDIAKGIKSFFKRDKRSATERNTEENEMISNPQEKTNASLLRAEAEAKRKAKEEEEERKRKEAERLMMEEAHAAVDHYSELVQQVSTTRKYHTPLYMDQDELKKISDKAKQDGTADEDENDALQQRRSHSPDMALIPPVSNKPRLSISERGQLMHVRDTASDMSVKHDTFKPEPEPETPSEHNAPLTFSPSNSLPATPSEPLLPVSVPQSSLAVPTPPMEDEEVITTTVISETVEERPDSRGRPRLVKVKRIIKKRMPSGTRSRDTSLSRPPSSVSHDFPQARTLSRTRRSATAESRSPGPFGRSPLTLSALNNHFENQNSKALQLPSTSSSHESLEVVPRPSTPLSDEEAHEKVRSAISYSTDMVLFLVACYIYLFKDARLVLPILALMIYRQLGEAISKCIPSWLKRKKE</sequence>
<evidence type="ECO:0000256" key="1">
    <source>
        <dbReference type="ARBA" id="ARBA00022737"/>
    </source>
</evidence>
<proteinExistence type="evidence at transcript level"/>
<dbReference type="PANTHER" id="PTHR13817">
    <property type="entry name" value="TITIN"/>
    <property type="match status" value="1"/>
</dbReference>
<dbReference type="InterPro" id="IPR036116">
    <property type="entry name" value="FN3_sf"/>
</dbReference>
<dbReference type="FunFam" id="2.60.40.10:FF:001834">
    <property type="entry name" value="Blast:Twitchin"/>
    <property type="match status" value="1"/>
</dbReference>
<feature type="domain" description="Fibronectin type-III" evidence="4">
    <location>
        <begin position="327"/>
        <end position="419"/>
    </location>
</feature>
<dbReference type="FunFam" id="2.60.40.10:FF:000612">
    <property type="entry name" value="palladin isoform X1"/>
    <property type="match status" value="1"/>
</dbReference>
<feature type="compositionally biased region" description="Basic and acidic residues" evidence="2">
    <location>
        <begin position="525"/>
        <end position="537"/>
    </location>
</feature>
<feature type="compositionally biased region" description="Polar residues" evidence="2">
    <location>
        <begin position="487"/>
        <end position="520"/>
    </location>
</feature>
<evidence type="ECO:0008006" key="6">
    <source>
        <dbReference type="Google" id="ProtNLM"/>
    </source>
</evidence>
<dbReference type="FunFam" id="2.60.40.10:FF:001806">
    <property type="entry name" value="Blast:Twitchin"/>
    <property type="match status" value="1"/>
</dbReference>
<dbReference type="InterPro" id="IPR003598">
    <property type="entry name" value="Ig_sub2"/>
</dbReference>
<dbReference type="EMBL" id="KA646947">
    <property type="protein sequence ID" value="AFP61576.1"/>
    <property type="molecule type" value="mRNA"/>
</dbReference>
<feature type="compositionally biased region" description="Polar residues" evidence="2">
    <location>
        <begin position="593"/>
        <end position="619"/>
    </location>
</feature>
<feature type="compositionally biased region" description="Low complexity" evidence="2">
    <location>
        <begin position="555"/>
        <end position="568"/>
    </location>
</feature>
<feature type="compositionally biased region" description="Basic and acidic residues" evidence="2">
    <location>
        <begin position="1101"/>
        <end position="1121"/>
    </location>
</feature>
<feature type="region of interest" description="Disordered" evidence="2">
    <location>
        <begin position="1"/>
        <end position="38"/>
    </location>
</feature>
<reference evidence="5" key="1">
    <citation type="submission" date="2012-08" db="EMBL/GenBank/DDBJ databases">
        <title>Transcriptome of adult Musca domestica launches a platform for comparative house fly gene expression and characterization of differential gene expression among resistant and susceptible house flies.</title>
        <authorList>
            <person name="Liu N."/>
            <person name="Zhang L."/>
            <person name="Li M."/>
            <person name="Reid W."/>
        </authorList>
    </citation>
    <scope>NUCLEOTIDE SEQUENCE</scope>
    <source>
        <strain evidence="5">ALHF</strain>
        <tissue evidence="5">Whole body</tissue>
    </source>
</reference>
<feature type="compositionally biased region" description="Polar residues" evidence="2">
    <location>
        <begin position="1086"/>
        <end position="1097"/>
    </location>
</feature>
<name>T1PDU7_MUSDO</name>
<dbReference type="InterPro" id="IPR050964">
    <property type="entry name" value="Striated_Muscle_Regulatory"/>
</dbReference>
<feature type="region of interest" description="Disordered" evidence="2">
    <location>
        <begin position="484"/>
        <end position="568"/>
    </location>
</feature>
<feature type="region of interest" description="Disordered" evidence="2">
    <location>
        <begin position="580"/>
        <end position="619"/>
    </location>
</feature>
<dbReference type="InterPro" id="IPR013098">
    <property type="entry name" value="Ig_I-set"/>
</dbReference>
<feature type="region of interest" description="Disordered" evidence="2">
    <location>
        <begin position="433"/>
        <end position="470"/>
    </location>
</feature>
<protein>
    <recommendedName>
        <fullName evidence="6">Titin</fullName>
    </recommendedName>
</protein>
<evidence type="ECO:0000256" key="2">
    <source>
        <dbReference type="SAM" id="MobiDB-lite"/>
    </source>
</evidence>
<dbReference type="CDD" id="cd00063">
    <property type="entry name" value="FN3"/>
    <property type="match status" value="2"/>
</dbReference>
<dbReference type="VEuPathDB" id="VectorBase:MDOA014398"/>
<dbReference type="FunFam" id="2.60.40.10:FF:000002">
    <property type="entry name" value="Titin a"/>
    <property type="match status" value="1"/>
</dbReference>
<dbReference type="SMART" id="SM00060">
    <property type="entry name" value="FN3"/>
    <property type="match status" value="2"/>
</dbReference>
<dbReference type="InterPro" id="IPR036179">
    <property type="entry name" value="Ig-like_dom_sf"/>
</dbReference>
<feature type="region of interest" description="Disordered" evidence="2">
    <location>
        <begin position="1380"/>
        <end position="1408"/>
    </location>
</feature>
<feature type="domain" description="Fibronectin type-III" evidence="4">
    <location>
        <begin position="31"/>
        <end position="130"/>
    </location>
</feature>
<feature type="region of interest" description="Disordered" evidence="2">
    <location>
        <begin position="1289"/>
        <end position="1367"/>
    </location>
</feature>
<dbReference type="SUPFAM" id="SSF49265">
    <property type="entry name" value="Fibronectin type III"/>
    <property type="match status" value="2"/>
</dbReference>
<dbReference type="VEuPathDB" id="VectorBase:MDOMA2_004888"/>
<feature type="compositionally biased region" description="Polar residues" evidence="2">
    <location>
        <begin position="1380"/>
        <end position="1391"/>
    </location>
</feature>
<feature type="region of interest" description="Disordered" evidence="2">
    <location>
        <begin position="1165"/>
        <end position="1259"/>
    </location>
</feature>
<evidence type="ECO:0000313" key="5">
    <source>
        <dbReference type="EMBL" id="AFP61576.1"/>
    </source>
</evidence>
<dbReference type="Gene3D" id="2.60.40.10">
    <property type="entry name" value="Immunoglobulins"/>
    <property type="match status" value="4"/>
</dbReference>
<dbReference type="InterPro" id="IPR013783">
    <property type="entry name" value="Ig-like_fold"/>
</dbReference>
<accession>T1PDU7</accession>
<dbReference type="PRINTS" id="PR00014">
    <property type="entry name" value="FNTYPEIII"/>
</dbReference>
<evidence type="ECO:0000259" key="4">
    <source>
        <dbReference type="PROSITE" id="PS50853"/>
    </source>
</evidence>
<dbReference type="Pfam" id="PF07679">
    <property type="entry name" value="I-set"/>
    <property type="match status" value="2"/>
</dbReference>
<dbReference type="PROSITE" id="PS50835">
    <property type="entry name" value="IG_LIKE"/>
    <property type="match status" value="2"/>
</dbReference>
<dbReference type="Pfam" id="PF00041">
    <property type="entry name" value="fn3"/>
    <property type="match status" value="2"/>
</dbReference>
<dbReference type="GO" id="GO:0009653">
    <property type="term" value="P:anatomical structure morphogenesis"/>
    <property type="evidence" value="ECO:0007669"/>
    <property type="project" value="UniProtKB-ARBA"/>
</dbReference>
<dbReference type="InterPro" id="IPR003961">
    <property type="entry name" value="FN3_dom"/>
</dbReference>
<dbReference type="SMART" id="SM00409">
    <property type="entry name" value="IG"/>
    <property type="match status" value="2"/>
</dbReference>
<feature type="domain" description="Ig-like" evidence="3">
    <location>
        <begin position="136"/>
        <end position="224"/>
    </location>
</feature>
<feature type="domain" description="Ig-like" evidence="3">
    <location>
        <begin position="229"/>
        <end position="322"/>
    </location>
</feature>
<feature type="compositionally biased region" description="Polar residues" evidence="2">
    <location>
        <begin position="1"/>
        <end position="15"/>
    </location>
</feature>
<dbReference type="InterPro" id="IPR003599">
    <property type="entry name" value="Ig_sub"/>
</dbReference>
<dbReference type="SUPFAM" id="SSF48726">
    <property type="entry name" value="Immunoglobulin"/>
    <property type="match status" value="2"/>
</dbReference>
<dbReference type="PROSITE" id="PS50853">
    <property type="entry name" value="FN3"/>
    <property type="match status" value="2"/>
</dbReference>
<keyword evidence="1" id="KW-0677">Repeat</keyword>
<feature type="region of interest" description="Disordered" evidence="2">
    <location>
        <begin position="1072"/>
        <end position="1121"/>
    </location>
</feature>
<evidence type="ECO:0000259" key="3">
    <source>
        <dbReference type="PROSITE" id="PS50835"/>
    </source>
</evidence>
<organism evidence="5">
    <name type="scientific">Musca domestica</name>
    <name type="common">House fly</name>
    <dbReference type="NCBI Taxonomy" id="7370"/>
    <lineage>
        <taxon>Eukaryota</taxon>
        <taxon>Metazoa</taxon>
        <taxon>Ecdysozoa</taxon>
        <taxon>Arthropoda</taxon>
        <taxon>Hexapoda</taxon>
        <taxon>Insecta</taxon>
        <taxon>Pterygota</taxon>
        <taxon>Neoptera</taxon>
        <taxon>Endopterygota</taxon>
        <taxon>Diptera</taxon>
        <taxon>Brachycera</taxon>
        <taxon>Muscomorpha</taxon>
        <taxon>Muscoidea</taxon>
        <taxon>Muscidae</taxon>
        <taxon>Musca</taxon>
    </lineage>
</organism>
<feature type="compositionally biased region" description="Basic and acidic residues" evidence="2">
    <location>
        <begin position="1213"/>
        <end position="1232"/>
    </location>
</feature>
<feature type="compositionally biased region" description="Basic and acidic residues" evidence="2">
    <location>
        <begin position="927"/>
        <end position="938"/>
    </location>
</feature>